<dbReference type="AlphaFoldDB" id="A0A7S1G8V2"/>
<dbReference type="PANTHER" id="PTHR34859">
    <property type="entry name" value="UNNAMED PRODUCT"/>
    <property type="match status" value="1"/>
</dbReference>
<protein>
    <submittedName>
        <fullName evidence="1">Uncharacterized protein</fullName>
    </submittedName>
</protein>
<proteinExistence type="predicted"/>
<dbReference type="PANTHER" id="PTHR34859:SF2">
    <property type="entry name" value="LYSM DOMAIN-CONTAINING PROTEIN"/>
    <property type="match status" value="1"/>
</dbReference>
<accession>A0A7S1G8V2</accession>
<organism evidence="1">
    <name type="scientific">Bicosoecida sp. CB-2014</name>
    <dbReference type="NCBI Taxonomy" id="1486930"/>
    <lineage>
        <taxon>Eukaryota</taxon>
        <taxon>Sar</taxon>
        <taxon>Stramenopiles</taxon>
        <taxon>Bigyra</taxon>
        <taxon>Opalozoa</taxon>
        <taxon>Bicosoecida</taxon>
    </lineage>
</organism>
<reference evidence="1" key="1">
    <citation type="submission" date="2021-01" db="EMBL/GenBank/DDBJ databases">
        <authorList>
            <person name="Corre E."/>
            <person name="Pelletier E."/>
            <person name="Niang G."/>
            <person name="Scheremetjew M."/>
            <person name="Finn R."/>
            <person name="Kale V."/>
            <person name="Holt S."/>
            <person name="Cochrane G."/>
            <person name="Meng A."/>
            <person name="Brown T."/>
            <person name="Cohen L."/>
        </authorList>
    </citation>
    <scope>NUCLEOTIDE SEQUENCE</scope>
    <source>
        <strain evidence="1">Ms1</strain>
    </source>
</reference>
<sequence length="220" mass="22218">MALEAAPGAHAAAAAFAAAAGDVTSSAAAASAAVCWKGTHVRGVGKPISWCNTTQHLQKSGALCYPDCKAATPPFDGVGPVCWQECKPGYVDEGALCRKDGSIITYAKASYGRGAGYPLTCPPDTQEDAALCYPLCPAGYYGVGPVCWESCPADHPVDGGALCCDNKADCTSKIEALCAGLPLAVAEAILSGGNATKIEQAVITAIEAVLGYVMPLCSAA</sequence>
<dbReference type="EMBL" id="HBFS01010997">
    <property type="protein sequence ID" value="CAD8914338.1"/>
    <property type="molecule type" value="Transcribed_RNA"/>
</dbReference>
<name>A0A7S1G8V2_9STRA</name>
<evidence type="ECO:0000313" key="1">
    <source>
        <dbReference type="EMBL" id="CAD8914338.1"/>
    </source>
</evidence>
<gene>
    <name evidence="1" type="ORF">BSP0115_LOCUS7590</name>
</gene>